<dbReference type="PIRSF" id="PIRSF000898">
    <property type="entry name" value="Acid_Ptase_5"/>
    <property type="match status" value="1"/>
</dbReference>
<evidence type="ECO:0000256" key="2">
    <source>
        <dbReference type="ARBA" id="ARBA00004613"/>
    </source>
</evidence>
<evidence type="ECO:0000256" key="12">
    <source>
        <dbReference type="SAM" id="SignalP"/>
    </source>
</evidence>
<evidence type="ECO:0000256" key="8">
    <source>
        <dbReference type="ARBA" id="ARBA00022833"/>
    </source>
</evidence>
<evidence type="ECO:0000256" key="1">
    <source>
        <dbReference type="ARBA" id="ARBA00000032"/>
    </source>
</evidence>
<proteinExistence type="inferred from homology"/>
<evidence type="ECO:0000256" key="7">
    <source>
        <dbReference type="ARBA" id="ARBA00022801"/>
    </source>
</evidence>
<dbReference type="CDD" id="cd07378">
    <property type="entry name" value="MPP_ACP5"/>
    <property type="match status" value="1"/>
</dbReference>
<keyword evidence="10 11" id="KW-0408">Iron</keyword>
<evidence type="ECO:0000256" key="3">
    <source>
        <dbReference type="ARBA" id="ARBA00008723"/>
    </source>
</evidence>
<accession>A0AAW1WNZ9</accession>
<feature type="binding site" evidence="11">
    <location>
        <position position="247"/>
    </location>
    <ligand>
        <name>Fe cation</name>
        <dbReference type="ChEBI" id="CHEBI:24875"/>
        <label>2</label>
    </ligand>
</feature>
<dbReference type="InterPro" id="IPR051558">
    <property type="entry name" value="Metallophosphoesterase_PAP"/>
</dbReference>
<evidence type="ECO:0000259" key="13">
    <source>
        <dbReference type="Pfam" id="PF00149"/>
    </source>
</evidence>
<dbReference type="GO" id="GO:0003993">
    <property type="term" value="F:acid phosphatase activity"/>
    <property type="evidence" value="ECO:0007669"/>
    <property type="project" value="UniProtKB-UniRule"/>
</dbReference>
<keyword evidence="4" id="KW-0964">Secreted</keyword>
<keyword evidence="15" id="KW-1185">Reference proteome</keyword>
<dbReference type="Pfam" id="PF00149">
    <property type="entry name" value="Metallophos"/>
    <property type="match status" value="1"/>
</dbReference>
<feature type="binding site" evidence="11">
    <location>
        <position position="212"/>
    </location>
    <ligand>
        <name>Fe cation</name>
        <dbReference type="ChEBI" id="CHEBI:24875"/>
        <label>2</label>
    </ligand>
</feature>
<feature type="chain" id="PRO_5043407864" description="Purple acid phosphatase" evidence="12">
    <location>
        <begin position="25"/>
        <end position="331"/>
    </location>
</feature>
<keyword evidence="9" id="KW-0325">Glycoprotein</keyword>
<evidence type="ECO:0000313" key="15">
    <source>
        <dbReference type="Proteomes" id="UP001457282"/>
    </source>
</evidence>
<comment type="similarity">
    <text evidence="3">Belongs to the metallophosphoesterase superfamily. Purple acid phosphatase family.</text>
</comment>
<dbReference type="InterPro" id="IPR024927">
    <property type="entry name" value="Acid_PPase"/>
</dbReference>
<feature type="binding site" evidence="11">
    <location>
        <position position="80"/>
    </location>
    <ligand>
        <name>Fe cation</name>
        <dbReference type="ChEBI" id="CHEBI:24875"/>
        <label>1</label>
    </ligand>
</feature>
<feature type="signal peptide" evidence="12">
    <location>
        <begin position="1"/>
        <end position="24"/>
    </location>
</feature>
<evidence type="ECO:0000256" key="5">
    <source>
        <dbReference type="ARBA" id="ARBA00022723"/>
    </source>
</evidence>
<evidence type="ECO:0000256" key="4">
    <source>
        <dbReference type="ARBA" id="ARBA00022525"/>
    </source>
</evidence>
<evidence type="ECO:0000256" key="9">
    <source>
        <dbReference type="ARBA" id="ARBA00023180"/>
    </source>
</evidence>
<dbReference type="Proteomes" id="UP001457282">
    <property type="component" value="Unassembled WGS sequence"/>
</dbReference>
<feature type="binding site" evidence="11">
    <location>
        <position position="118"/>
    </location>
    <ligand>
        <name>Fe cation</name>
        <dbReference type="ChEBI" id="CHEBI:24875"/>
        <label>2</label>
    </ligand>
</feature>
<comment type="subcellular location">
    <subcellularLocation>
        <location evidence="2">Secreted</location>
    </subcellularLocation>
</comment>
<name>A0AAW1WNZ9_RUBAR</name>
<keyword evidence="5 11" id="KW-0479">Metal-binding</keyword>
<evidence type="ECO:0000256" key="10">
    <source>
        <dbReference type="PIRNR" id="PIRNR000898"/>
    </source>
</evidence>
<dbReference type="PANTHER" id="PTHR10161">
    <property type="entry name" value="TARTRATE-RESISTANT ACID PHOSPHATASE TYPE 5"/>
    <property type="match status" value="1"/>
</dbReference>
<comment type="caution">
    <text evidence="14">The sequence shown here is derived from an EMBL/GenBank/DDBJ whole genome shotgun (WGS) entry which is preliminary data.</text>
</comment>
<dbReference type="AlphaFoldDB" id="A0AAW1WNZ9"/>
<dbReference type="EMBL" id="JBEDUW010000005">
    <property type="protein sequence ID" value="KAK9925701.1"/>
    <property type="molecule type" value="Genomic_DNA"/>
</dbReference>
<evidence type="ECO:0000256" key="11">
    <source>
        <dbReference type="PIRSR" id="PIRSR000898-1"/>
    </source>
</evidence>
<dbReference type="PANTHER" id="PTHR10161:SF36">
    <property type="entry name" value="PURPLE ACID PHOSPHATASE 3"/>
    <property type="match status" value="1"/>
</dbReference>
<gene>
    <name evidence="14" type="ORF">M0R45_022971</name>
</gene>
<dbReference type="GO" id="GO:0046872">
    <property type="term" value="F:metal ion binding"/>
    <property type="evidence" value="ECO:0007669"/>
    <property type="project" value="UniProtKB-KW"/>
</dbReference>
<dbReference type="InterPro" id="IPR029052">
    <property type="entry name" value="Metallo-depent_PP-like"/>
</dbReference>
<dbReference type="Gene3D" id="3.60.21.10">
    <property type="match status" value="1"/>
</dbReference>
<evidence type="ECO:0000313" key="14">
    <source>
        <dbReference type="EMBL" id="KAK9925701.1"/>
    </source>
</evidence>
<comment type="catalytic activity">
    <reaction evidence="1 10">
        <text>a phosphate monoester + H2O = an alcohol + phosphate</text>
        <dbReference type="Rhea" id="RHEA:15017"/>
        <dbReference type="ChEBI" id="CHEBI:15377"/>
        <dbReference type="ChEBI" id="CHEBI:30879"/>
        <dbReference type="ChEBI" id="CHEBI:43474"/>
        <dbReference type="ChEBI" id="CHEBI:67140"/>
        <dbReference type="EC" id="3.1.3.2"/>
    </reaction>
</comment>
<keyword evidence="6 12" id="KW-0732">Signal</keyword>
<feature type="binding site" evidence="11">
    <location>
        <position position="83"/>
    </location>
    <ligand>
        <name>Fe cation</name>
        <dbReference type="ChEBI" id="CHEBI:24875"/>
        <label>1</label>
    </ligand>
</feature>
<dbReference type="GO" id="GO:0005576">
    <property type="term" value="C:extracellular region"/>
    <property type="evidence" value="ECO:0007669"/>
    <property type="project" value="UniProtKB-SubCell"/>
</dbReference>
<feature type="binding site" evidence="11">
    <location>
        <position position="249"/>
    </location>
    <ligand>
        <name>Fe cation</name>
        <dbReference type="ChEBI" id="CHEBI:24875"/>
        <label>1</label>
    </ligand>
</feature>
<dbReference type="SUPFAM" id="SSF56300">
    <property type="entry name" value="Metallo-dependent phosphatases"/>
    <property type="match status" value="1"/>
</dbReference>
<feature type="binding site" evidence="11">
    <location>
        <position position="47"/>
    </location>
    <ligand>
        <name>Fe cation</name>
        <dbReference type="ChEBI" id="CHEBI:24875"/>
        <label>1</label>
    </ligand>
</feature>
<comment type="cofactor">
    <cofactor evidence="11">
        <name>Fe cation</name>
        <dbReference type="ChEBI" id="CHEBI:24875"/>
    </cofactor>
    <text evidence="11">Binds 2 iron ions per subunit.</text>
</comment>
<dbReference type="InterPro" id="IPR004843">
    <property type="entry name" value="Calcineurin-like_PHP"/>
</dbReference>
<dbReference type="FunFam" id="3.60.21.10:FF:000027">
    <property type="entry name" value="Purple acid phosphatase"/>
    <property type="match status" value="1"/>
</dbReference>
<sequence>MQYYSTMVMWWFLVLCVVCMSVSAELRRFEHPVVKPDGSLSFLAIGDWGRRGAYNQSQIAHQMGIIGEKLNIDFVVSTGDNFYERGLKNVTDPKYPESFTQIYTAQSLQKQWYIVLGNHDYRGNALAQLSPVLRKMDSRWLCLRSFLVNTQIADFFFIDTNPFVDKYWSNPKHYKHDWRGVIPRQRYLSNLLKDLDFALRNSTANWKIVVGHHTIRSVGHHGDTQEIVDQILPILEANDVRAYINGHDHCLEHMSSPDGQIQFLTTGGGSKAWKGDLTRLNQSGYEFYYDGQGFLSAQITPTDAEFAFHDVFGRVLHRFNISNSEGLHSSM</sequence>
<protein>
    <recommendedName>
        <fullName evidence="10">Purple acid phosphatase</fullName>
        <ecNumber evidence="10">3.1.3.2</ecNumber>
    </recommendedName>
</protein>
<dbReference type="EC" id="3.1.3.2" evidence="10"/>
<keyword evidence="8" id="KW-0862">Zinc</keyword>
<evidence type="ECO:0000256" key="6">
    <source>
        <dbReference type="ARBA" id="ARBA00022729"/>
    </source>
</evidence>
<feature type="binding site" evidence="11">
    <location>
        <position position="80"/>
    </location>
    <ligand>
        <name>Fe cation</name>
        <dbReference type="ChEBI" id="CHEBI:24875"/>
        <label>2</label>
    </ligand>
</feature>
<reference evidence="14 15" key="1">
    <citation type="journal article" date="2023" name="G3 (Bethesda)">
        <title>A chromosome-length genome assembly and annotation of blackberry (Rubus argutus, cv. 'Hillquist').</title>
        <authorList>
            <person name="Bruna T."/>
            <person name="Aryal R."/>
            <person name="Dudchenko O."/>
            <person name="Sargent D.J."/>
            <person name="Mead D."/>
            <person name="Buti M."/>
            <person name="Cavallini A."/>
            <person name="Hytonen T."/>
            <person name="Andres J."/>
            <person name="Pham M."/>
            <person name="Weisz D."/>
            <person name="Mascagni F."/>
            <person name="Usai G."/>
            <person name="Natali L."/>
            <person name="Bassil N."/>
            <person name="Fernandez G.E."/>
            <person name="Lomsadze A."/>
            <person name="Armour M."/>
            <person name="Olukolu B."/>
            <person name="Poorten T."/>
            <person name="Britton C."/>
            <person name="Davik J."/>
            <person name="Ashrafi H."/>
            <person name="Aiden E.L."/>
            <person name="Borodovsky M."/>
            <person name="Worthington M."/>
        </authorList>
    </citation>
    <scope>NUCLEOTIDE SEQUENCE [LARGE SCALE GENOMIC DNA]</scope>
    <source>
        <strain evidence="14">PI 553951</strain>
    </source>
</reference>
<keyword evidence="7 10" id="KW-0378">Hydrolase</keyword>
<feature type="domain" description="Calcineurin-like phosphoesterase" evidence="13">
    <location>
        <begin position="41"/>
        <end position="250"/>
    </location>
</feature>
<organism evidence="14 15">
    <name type="scientific">Rubus argutus</name>
    <name type="common">Southern blackberry</name>
    <dbReference type="NCBI Taxonomy" id="59490"/>
    <lineage>
        <taxon>Eukaryota</taxon>
        <taxon>Viridiplantae</taxon>
        <taxon>Streptophyta</taxon>
        <taxon>Embryophyta</taxon>
        <taxon>Tracheophyta</taxon>
        <taxon>Spermatophyta</taxon>
        <taxon>Magnoliopsida</taxon>
        <taxon>eudicotyledons</taxon>
        <taxon>Gunneridae</taxon>
        <taxon>Pentapetalae</taxon>
        <taxon>rosids</taxon>
        <taxon>fabids</taxon>
        <taxon>Rosales</taxon>
        <taxon>Rosaceae</taxon>
        <taxon>Rosoideae</taxon>
        <taxon>Rosoideae incertae sedis</taxon>
        <taxon>Rubus</taxon>
    </lineage>
</organism>